<proteinExistence type="predicted"/>
<reference evidence="1 2" key="2">
    <citation type="journal article" date="2009" name="PLoS ONE">
        <title>An integrated genetic and cytogenetic map of the cucumber genome.</title>
        <authorList>
            <person name="Ren Y."/>
            <person name="Zhang Z."/>
            <person name="Liu J."/>
            <person name="Staub J.E."/>
            <person name="Han Y."/>
            <person name="Cheng Z."/>
            <person name="Li X."/>
            <person name="Lu J."/>
            <person name="Miao H."/>
            <person name="Kang H."/>
            <person name="Xie B."/>
            <person name="Gu X."/>
            <person name="Wang X."/>
            <person name="Du Y."/>
            <person name="Jin W."/>
            <person name="Huang S."/>
        </authorList>
    </citation>
    <scope>NUCLEOTIDE SEQUENCE [LARGE SCALE GENOMIC DNA]</scope>
    <source>
        <strain evidence="2">cv. 9930</strain>
    </source>
</reference>
<dbReference type="AlphaFoldDB" id="A0A0A0KIX9"/>
<evidence type="ECO:0000313" key="1">
    <source>
        <dbReference type="EMBL" id="KGN48337.1"/>
    </source>
</evidence>
<dbReference type="Proteomes" id="UP000029981">
    <property type="component" value="Chromosome 6"/>
</dbReference>
<keyword evidence="2" id="KW-1185">Reference proteome</keyword>
<reference evidence="1 2" key="4">
    <citation type="journal article" date="2011" name="BMC Genomics">
        <title>RNA-Seq improves annotation of protein-coding genes in the cucumber genome.</title>
        <authorList>
            <person name="Li Z."/>
            <person name="Zhang Z."/>
            <person name="Yan P."/>
            <person name="Huang S."/>
            <person name="Fei Z."/>
            <person name="Lin K."/>
        </authorList>
    </citation>
    <scope>NUCLEOTIDE SEQUENCE [LARGE SCALE GENOMIC DNA]</scope>
    <source>
        <strain evidence="2">cv. 9930</strain>
    </source>
</reference>
<gene>
    <name evidence="1" type="ORF">Csa_6G483235</name>
</gene>
<sequence length="104" mass="11754">MSRRFPVSKQILPVDPSDRSLIEQCVPLVINHCQSIHQIDVKFEGILHGQCEVGPNGKTYTLRLKLKDKVGDRYVLKIGVIKFFCPLFGPPSLLSFECSKEINV</sequence>
<accession>A0A0A0KIX9</accession>
<protein>
    <recommendedName>
        <fullName evidence="3">Cystatin domain-containing protein</fullName>
    </recommendedName>
</protein>
<organism evidence="1 2">
    <name type="scientific">Cucumis sativus</name>
    <name type="common">Cucumber</name>
    <dbReference type="NCBI Taxonomy" id="3659"/>
    <lineage>
        <taxon>Eukaryota</taxon>
        <taxon>Viridiplantae</taxon>
        <taxon>Streptophyta</taxon>
        <taxon>Embryophyta</taxon>
        <taxon>Tracheophyta</taxon>
        <taxon>Spermatophyta</taxon>
        <taxon>Magnoliopsida</taxon>
        <taxon>eudicotyledons</taxon>
        <taxon>Gunneridae</taxon>
        <taxon>Pentapetalae</taxon>
        <taxon>rosids</taxon>
        <taxon>fabids</taxon>
        <taxon>Cucurbitales</taxon>
        <taxon>Cucurbitaceae</taxon>
        <taxon>Benincaseae</taxon>
        <taxon>Cucumis</taxon>
    </lineage>
</organism>
<reference evidence="1 2" key="3">
    <citation type="journal article" date="2010" name="BMC Genomics">
        <title>Transcriptome sequencing and comparative analysis of cucumber flowers with different sex types.</title>
        <authorList>
            <person name="Guo S."/>
            <person name="Zheng Y."/>
            <person name="Joung J.G."/>
            <person name="Liu S."/>
            <person name="Zhang Z."/>
            <person name="Crasta O.R."/>
            <person name="Sobral B.W."/>
            <person name="Xu Y."/>
            <person name="Huang S."/>
            <person name="Fei Z."/>
        </authorList>
    </citation>
    <scope>NUCLEOTIDE SEQUENCE [LARGE SCALE GENOMIC DNA]</scope>
    <source>
        <strain evidence="2">cv. 9930</strain>
    </source>
</reference>
<evidence type="ECO:0000313" key="2">
    <source>
        <dbReference type="Proteomes" id="UP000029981"/>
    </source>
</evidence>
<dbReference type="Gramene" id="KGN48337">
    <property type="protein sequence ID" value="KGN48337"/>
    <property type="gene ID" value="Csa_6G483235"/>
</dbReference>
<dbReference type="EMBL" id="CM002927">
    <property type="protein sequence ID" value="KGN48337.1"/>
    <property type="molecule type" value="Genomic_DNA"/>
</dbReference>
<reference evidence="1 2" key="1">
    <citation type="journal article" date="2009" name="Nat. Genet.">
        <title>The genome of the cucumber, Cucumis sativus L.</title>
        <authorList>
            <person name="Huang S."/>
            <person name="Li R."/>
            <person name="Zhang Z."/>
            <person name="Li L."/>
            <person name="Gu X."/>
            <person name="Fan W."/>
            <person name="Lucas W.J."/>
            <person name="Wang X."/>
            <person name="Xie B."/>
            <person name="Ni P."/>
            <person name="Ren Y."/>
            <person name="Zhu H."/>
            <person name="Li J."/>
            <person name="Lin K."/>
            <person name="Jin W."/>
            <person name="Fei Z."/>
            <person name="Li G."/>
            <person name="Staub J."/>
            <person name="Kilian A."/>
            <person name="van der Vossen E.A."/>
            <person name="Wu Y."/>
            <person name="Guo J."/>
            <person name="He J."/>
            <person name="Jia Z."/>
            <person name="Ren Y."/>
            <person name="Tian G."/>
            <person name="Lu Y."/>
            <person name="Ruan J."/>
            <person name="Qian W."/>
            <person name="Wang M."/>
            <person name="Huang Q."/>
            <person name="Li B."/>
            <person name="Xuan Z."/>
            <person name="Cao J."/>
            <person name="Asan"/>
            <person name="Wu Z."/>
            <person name="Zhang J."/>
            <person name="Cai Q."/>
            <person name="Bai Y."/>
            <person name="Zhao B."/>
            <person name="Han Y."/>
            <person name="Li Y."/>
            <person name="Li X."/>
            <person name="Wang S."/>
            <person name="Shi Q."/>
            <person name="Liu S."/>
            <person name="Cho W.K."/>
            <person name="Kim J.Y."/>
            <person name="Xu Y."/>
            <person name="Heller-Uszynska K."/>
            <person name="Miao H."/>
            <person name="Cheng Z."/>
            <person name="Zhang S."/>
            <person name="Wu J."/>
            <person name="Yang Y."/>
            <person name="Kang H."/>
            <person name="Li M."/>
            <person name="Liang H."/>
            <person name="Ren X."/>
            <person name="Shi Z."/>
            <person name="Wen M."/>
            <person name="Jian M."/>
            <person name="Yang H."/>
            <person name="Zhang G."/>
            <person name="Yang Z."/>
            <person name="Chen R."/>
            <person name="Liu S."/>
            <person name="Li J."/>
            <person name="Ma L."/>
            <person name="Liu H."/>
            <person name="Zhou Y."/>
            <person name="Zhao J."/>
            <person name="Fang X."/>
            <person name="Li G."/>
            <person name="Fang L."/>
            <person name="Li Y."/>
            <person name="Liu D."/>
            <person name="Zheng H."/>
            <person name="Zhang Y."/>
            <person name="Qin N."/>
            <person name="Li Z."/>
            <person name="Yang G."/>
            <person name="Yang S."/>
            <person name="Bolund L."/>
            <person name="Kristiansen K."/>
            <person name="Zheng H."/>
            <person name="Li S."/>
            <person name="Zhang X."/>
            <person name="Yang H."/>
            <person name="Wang J."/>
            <person name="Sun R."/>
            <person name="Zhang B."/>
            <person name="Jiang S."/>
            <person name="Wang J."/>
            <person name="Du Y."/>
            <person name="Li S."/>
        </authorList>
    </citation>
    <scope>NUCLEOTIDE SEQUENCE [LARGE SCALE GENOMIC DNA]</scope>
    <source>
        <strain evidence="2">cv. 9930</strain>
    </source>
</reference>
<evidence type="ECO:0008006" key="3">
    <source>
        <dbReference type="Google" id="ProtNLM"/>
    </source>
</evidence>
<name>A0A0A0KIX9_CUCSA</name>